<dbReference type="InterPro" id="IPR051447">
    <property type="entry name" value="Lipoprotein-release_system"/>
</dbReference>
<proteinExistence type="inferred from homology"/>
<feature type="transmembrane region" description="Helical" evidence="7">
    <location>
        <begin position="374"/>
        <end position="399"/>
    </location>
</feature>
<evidence type="ECO:0000259" key="9">
    <source>
        <dbReference type="Pfam" id="PF12704"/>
    </source>
</evidence>
<dbReference type="InterPro" id="IPR003838">
    <property type="entry name" value="ABC3_permease_C"/>
</dbReference>
<feature type="transmembrane region" description="Helical" evidence="7">
    <location>
        <begin position="277"/>
        <end position="302"/>
    </location>
</feature>
<evidence type="ECO:0000256" key="5">
    <source>
        <dbReference type="ARBA" id="ARBA00022989"/>
    </source>
</evidence>
<accession>A0ABY6LWB6</accession>
<comment type="similarity">
    <text evidence="2">Belongs to the ABC-4 integral membrane protein family. LolC/E subfamily.</text>
</comment>
<evidence type="ECO:0000313" key="10">
    <source>
        <dbReference type="EMBL" id="UYW00622.1"/>
    </source>
</evidence>
<dbReference type="PANTHER" id="PTHR30489:SF0">
    <property type="entry name" value="LIPOPROTEIN-RELEASING SYSTEM TRANSMEMBRANE PROTEIN LOLE"/>
    <property type="match status" value="1"/>
</dbReference>
<keyword evidence="4 7" id="KW-0812">Transmembrane</keyword>
<evidence type="ECO:0000313" key="11">
    <source>
        <dbReference type="Proteomes" id="UP001163328"/>
    </source>
</evidence>
<feature type="transmembrane region" description="Helical" evidence="7">
    <location>
        <begin position="323"/>
        <end position="349"/>
    </location>
</feature>
<evidence type="ECO:0000256" key="4">
    <source>
        <dbReference type="ARBA" id="ARBA00022692"/>
    </source>
</evidence>
<reference evidence="10" key="1">
    <citation type="submission" date="2021-08" db="EMBL/GenBank/DDBJ databases">
        <title>Flavobacterium sp. strain CC-SYL302.</title>
        <authorList>
            <person name="Lin S.-Y."/>
            <person name="Lee T.-H."/>
            <person name="Young C.-C."/>
        </authorList>
    </citation>
    <scope>NUCLEOTIDE SEQUENCE</scope>
    <source>
        <strain evidence="10">CC-SYL302</strain>
    </source>
</reference>
<feature type="domain" description="MacB-like periplasmic core" evidence="9">
    <location>
        <begin position="28"/>
        <end position="242"/>
    </location>
</feature>
<comment type="subcellular location">
    <subcellularLocation>
        <location evidence="1">Cell membrane</location>
        <topology evidence="1">Multi-pass membrane protein</topology>
    </subcellularLocation>
</comment>
<keyword evidence="5 7" id="KW-1133">Transmembrane helix</keyword>
<dbReference type="PANTHER" id="PTHR30489">
    <property type="entry name" value="LIPOPROTEIN-RELEASING SYSTEM TRANSMEMBRANE PROTEIN LOLE"/>
    <property type="match status" value="1"/>
</dbReference>
<keyword evidence="11" id="KW-1185">Reference proteome</keyword>
<organism evidence="10 11">
    <name type="scientific">Flavobacterium agricola</name>
    <dbReference type="NCBI Taxonomy" id="2870839"/>
    <lineage>
        <taxon>Bacteria</taxon>
        <taxon>Pseudomonadati</taxon>
        <taxon>Bacteroidota</taxon>
        <taxon>Flavobacteriia</taxon>
        <taxon>Flavobacteriales</taxon>
        <taxon>Flavobacteriaceae</taxon>
        <taxon>Flavobacterium</taxon>
    </lineage>
</organism>
<dbReference type="Pfam" id="PF02687">
    <property type="entry name" value="FtsX"/>
    <property type="match status" value="1"/>
</dbReference>
<sequence length="411" mass="46092">MKLEYFIAQRLIKAKSNKSNVSGPIIKIAITAIVISMIMMIVSVATGIGLQEKIREKIGAFHGHIIISNFDNNNSEVSISPITVSDNLYDYVKEMDGISHVQAVASTGGIIRTEDAFEGIILKGVDKNFYWDQLQEYVVAGKLPQFSENISNDIAISEFLANRLNLKVGDAFNTFFLRDSAEKLPFSRRFTIAAIYNSGLADYDASYIIGDIRHVQRFNKWKENQVGNLEVFVTDFKKIDEIGDAVYTEIPATYNSYTIVQKFPNIFEWLELLDFNIIGIIFFMILISAVNMIVALLVLILERTQMIGILKALGASNWTIRKIFLYNAAYLIIIGLSIGNAIGIGLIYIQKYGKVVTLNPESYYVKYAPVHIDWLQIAALNVGTIVICLLILLIPSYIITKIAPSKAIKFQ</sequence>
<keyword evidence="3" id="KW-1003">Cell membrane</keyword>
<evidence type="ECO:0000259" key="8">
    <source>
        <dbReference type="Pfam" id="PF02687"/>
    </source>
</evidence>
<dbReference type="Pfam" id="PF12704">
    <property type="entry name" value="MacB_PCD"/>
    <property type="match status" value="1"/>
</dbReference>
<evidence type="ECO:0000256" key="1">
    <source>
        <dbReference type="ARBA" id="ARBA00004651"/>
    </source>
</evidence>
<dbReference type="Proteomes" id="UP001163328">
    <property type="component" value="Chromosome"/>
</dbReference>
<evidence type="ECO:0000256" key="2">
    <source>
        <dbReference type="ARBA" id="ARBA00005236"/>
    </source>
</evidence>
<protein>
    <submittedName>
        <fullName evidence="10">FtsX-like permease family protein</fullName>
    </submittedName>
</protein>
<keyword evidence="6 7" id="KW-0472">Membrane</keyword>
<gene>
    <name evidence="10" type="ORF">K5I29_08725</name>
</gene>
<dbReference type="RefSeq" id="WP_264432564.1">
    <property type="nucleotide sequence ID" value="NZ_CP081495.1"/>
</dbReference>
<dbReference type="EMBL" id="CP081495">
    <property type="protein sequence ID" value="UYW00622.1"/>
    <property type="molecule type" value="Genomic_DNA"/>
</dbReference>
<evidence type="ECO:0000256" key="3">
    <source>
        <dbReference type="ARBA" id="ARBA00022475"/>
    </source>
</evidence>
<evidence type="ECO:0000256" key="7">
    <source>
        <dbReference type="SAM" id="Phobius"/>
    </source>
</evidence>
<name>A0ABY6LWB6_9FLAO</name>
<feature type="domain" description="ABC3 transporter permease C-terminal" evidence="8">
    <location>
        <begin position="279"/>
        <end position="404"/>
    </location>
</feature>
<evidence type="ECO:0000256" key="6">
    <source>
        <dbReference type="ARBA" id="ARBA00023136"/>
    </source>
</evidence>
<feature type="transmembrane region" description="Helical" evidence="7">
    <location>
        <begin position="21"/>
        <end position="45"/>
    </location>
</feature>
<dbReference type="InterPro" id="IPR025857">
    <property type="entry name" value="MacB_PCD"/>
</dbReference>